<accession>A0A4Z2G5L3</accession>
<evidence type="ECO:0000313" key="2">
    <source>
        <dbReference type="Proteomes" id="UP000314294"/>
    </source>
</evidence>
<gene>
    <name evidence="1" type="ORF">EYF80_041275</name>
</gene>
<sequence length="86" mass="9810">MRSRPTRPQNITAAYPLITEGEGRDPEMTITRSETRFMKGPTRFRGNPKWALQIIPACNTAAVQDRCAHRSLYLQSQKHVKTLAEI</sequence>
<dbReference type="AlphaFoldDB" id="A0A4Z2G5L3"/>
<evidence type="ECO:0000313" key="1">
    <source>
        <dbReference type="EMBL" id="TNN48531.1"/>
    </source>
</evidence>
<name>A0A4Z2G5L3_9TELE</name>
<keyword evidence="2" id="KW-1185">Reference proteome</keyword>
<dbReference type="EMBL" id="SRLO01000693">
    <property type="protein sequence ID" value="TNN48531.1"/>
    <property type="molecule type" value="Genomic_DNA"/>
</dbReference>
<organism evidence="1 2">
    <name type="scientific">Liparis tanakae</name>
    <name type="common">Tanaka's snailfish</name>
    <dbReference type="NCBI Taxonomy" id="230148"/>
    <lineage>
        <taxon>Eukaryota</taxon>
        <taxon>Metazoa</taxon>
        <taxon>Chordata</taxon>
        <taxon>Craniata</taxon>
        <taxon>Vertebrata</taxon>
        <taxon>Euteleostomi</taxon>
        <taxon>Actinopterygii</taxon>
        <taxon>Neopterygii</taxon>
        <taxon>Teleostei</taxon>
        <taxon>Neoteleostei</taxon>
        <taxon>Acanthomorphata</taxon>
        <taxon>Eupercaria</taxon>
        <taxon>Perciformes</taxon>
        <taxon>Cottioidei</taxon>
        <taxon>Cottales</taxon>
        <taxon>Liparidae</taxon>
        <taxon>Liparis</taxon>
    </lineage>
</organism>
<reference evidence="1 2" key="1">
    <citation type="submission" date="2019-03" db="EMBL/GenBank/DDBJ databases">
        <title>First draft genome of Liparis tanakae, snailfish: a comprehensive survey of snailfish specific genes.</title>
        <authorList>
            <person name="Kim W."/>
            <person name="Song I."/>
            <person name="Jeong J.-H."/>
            <person name="Kim D."/>
            <person name="Kim S."/>
            <person name="Ryu S."/>
            <person name="Song J.Y."/>
            <person name="Lee S.K."/>
        </authorList>
    </citation>
    <scope>NUCLEOTIDE SEQUENCE [LARGE SCALE GENOMIC DNA]</scope>
    <source>
        <tissue evidence="1">Muscle</tissue>
    </source>
</reference>
<comment type="caution">
    <text evidence="1">The sequence shown here is derived from an EMBL/GenBank/DDBJ whole genome shotgun (WGS) entry which is preliminary data.</text>
</comment>
<dbReference type="Proteomes" id="UP000314294">
    <property type="component" value="Unassembled WGS sequence"/>
</dbReference>
<proteinExistence type="predicted"/>
<protein>
    <submittedName>
        <fullName evidence="1">Uncharacterized protein</fullName>
    </submittedName>
</protein>